<dbReference type="SUPFAM" id="SSF49562">
    <property type="entry name" value="C2 domain (Calcium/lipid-binding domain, CaLB)"/>
    <property type="match status" value="1"/>
</dbReference>
<evidence type="ECO:0000256" key="9">
    <source>
        <dbReference type="ARBA" id="ARBA00022786"/>
    </source>
</evidence>
<dbReference type="EMBL" id="CALNXJ010000021">
    <property type="protein sequence ID" value="CAH3125879.1"/>
    <property type="molecule type" value="Genomic_DNA"/>
</dbReference>
<comment type="similarity">
    <text evidence="3">Belongs to the inositol 3,4-bisphosphate 4-phosphatase family.</text>
</comment>
<dbReference type="InterPro" id="IPR011993">
    <property type="entry name" value="PH-like_dom_sf"/>
</dbReference>
<dbReference type="PROSITE" id="PS50003">
    <property type="entry name" value="PH_DOMAIN"/>
    <property type="match status" value="1"/>
</dbReference>
<dbReference type="SMART" id="SM00591">
    <property type="entry name" value="RWD"/>
    <property type="match status" value="1"/>
</dbReference>
<evidence type="ECO:0000259" key="17">
    <source>
        <dbReference type="PROSITE" id="PS50089"/>
    </source>
</evidence>
<keyword evidence="12" id="KW-0443">Lipid metabolism</keyword>
<dbReference type="Pfam" id="PF05773">
    <property type="entry name" value="RWD"/>
    <property type="match status" value="1"/>
</dbReference>
<dbReference type="PANTHER" id="PTHR12187:SF11">
    <property type="entry name" value="PHOSPHATIDYLINOSITOL-3,4-BISPHOSPHATE 4-PHOSPHATASE"/>
    <property type="match status" value="1"/>
</dbReference>
<dbReference type="SMART" id="SM00647">
    <property type="entry name" value="IBR"/>
    <property type="match status" value="2"/>
</dbReference>
<evidence type="ECO:0000256" key="5">
    <source>
        <dbReference type="ARBA" id="ARBA00022679"/>
    </source>
</evidence>
<dbReference type="SUPFAM" id="SSF50729">
    <property type="entry name" value="PH domain-like"/>
    <property type="match status" value="1"/>
</dbReference>
<dbReference type="FunFam" id="3.30.40.10:FF:000186">
    <property type="entry name" value="RBR-type E3 ubiquitin transferase"/>
    <property type="match status" value="1"/>
</dbReference>
<dbReference type="GO" id="GO:0016316">
    <property type="term" value="F:phosphatidylinositol-3,4-bisphosphate 4-phosphatase activity"/>
    <property type="evidence" value="ECO:0007669"/>
    <property type="project" value="UniProtKB-EC"/>
</dbReference>
<dbReference type="InterPro" id="IPR001841">
    <property type="entry name" value="Znf_RING"/>
</dbReference>
<comment type="pathway">
    <text evidence="1">Signal transduction; phosphatidylinositol signaling pathway.</text>
</comment>
<evidence type="ECO:0000313" key="21">
    <source>
        <dbReference type="Proteomes" id="UP001159428"/>
    </source>
</evidence>
<evidence type="ECO:0000256" key="4">
    <source>
        <dbReference type="ARBA" id="ARBA00013037"/>
    </source>
</evidence>
<dbReference type="CDD" id="cd16628">
    <property type="entry name" value="RING-HC_RBR_RNF14"/>
    <property type="match status" value="1"/>
</dbReference>
<dbReference type="Gene3D" id="2.20.25.20">
    <property type="match status" value="1"/>
</dbReference>
<dbReference type="PROSITE" id="PS50089">
    <property type="entry name" value="ZF_RING_2"/>
    <property type="match status" value="1"/>
</dbReference>
<keyword evidence="10" id="KW-0378">Hydrolase</keyword>
<comment type="pathway">
    <text evidence="2">Protein modification; protein ubiquitination.</text>
</comment>
<evidence type="ECO:0000313" key="20">
    <source>
        <dbReference type="EMBL" id="CAH3125879.1"/>
    </source>
</evidence>
<feature type="domain" description="RING-type" evidence="17">
    <location>
        <begin position="1203"/>
        <end position="1252"/>
    </location>
</feature>
<dbReference type="PROSITE" id="PS51873">
    <property type="entry name" value="TRIAD"/>
    <property type="match status" value="1"/>
</dbReference>
<protein>
    <recommendedName>
        <fullName evidence="4">phosphatidylinositol-3,4-bisphosphate 4-phosphatase</fullName>
        <ecNumber evidence="4">3.1.3.66</ecNumber>
    </recommendedName>
</protein>
<evidence type="ECO:0000256" key="10">
    <source>
        <dbReference type="ARBA" id="ARBA00022801"/>
    </source>
</evidence>
<evidence type="ECO:0000256" key="3">
    <source>
        <dbReference type="ARBA" id="ARBA00006306"/>
    </source>
</evidence>
<dbReference type="Gene3D" id="2.60.40.150">
    <property type="entry name" value="C2 domain"/>
    <property type="match status" value="1"/>
</dbReference>
<dbReference type="Gene3D" id="2.30.29.30">
    <property type="entry name" value="Pleckstrin-homology domain (PH domain)/Phosphotyrosine-binding domain (PTB)"/>
    <property type="match status" value="1"/>
</dbReference>
<dbReference type="InterPro" id="IPR016135">
    <property type="entry name" value="UBQ-conjugating_enzyme/RWD"/>
</dbReference>
<dbReference type="Gene3D" id="3.10.110.10">
    <property type="entry name" value="Ubiquitin Conjugating Enzyme"/>
    <property type="match status" value="1"/>
</dbReference>
<dbReference type="GO" id="GO:0008270">
    <property type="term" value="F:zinc ion binding"/>
    <property type="evidence" value="ECO:0007669"/>
    <property type="project" value="UniProtKB-KW"/>
</dbReference>
<keyword evidence="7" id="KW-0677">Repeat</keyword>
<evidence type="ECO:0000256" key="8">
    <source>
        <dbReference type="ARBA" id="ARBA00022771"/>
    </source>
</evidence>
<organism evidence="20 21">
    <name type="scientific">Pocillopora meandrina</name>
    <dbReference type="NCBI Taxonomy" id="46732"/>
    <lineage>
        <taxon>Eukaryota</taxon>
        <taxon>Metazoa</taxon>
        <taxon>Cnidaria</taxon>
        <taxon>Anthozoa</taxon>
        <taxon>Hexacorallia</taxon>
        <taxon>Scleractinia</taxon>
        <taxon>Astrocoeniina</taxon>
        <taxon>Pocilloporidae</taxon>
        <taxon>Pocillopora</taxon>
    </lineage>
</organism>
<reference evidence="20 21" key="1">
    <citation type="submission" date="2022-05" db="EMBL/GenBank/DDBJ databases">
        <authorList>
            <consortium name="Genoscope - CEA"/>
            <person name="William W."/>
        </authorList>
    </citation>
    <scope>NUCLEOTIDE SEQUENCE [LARGE SCALE GENOMIC DNA]</scope>
</reference>
<accession>A0AAU9WU59</accession>
<keyword evidence="5" id="KW-0808">Transferase</keyword>
<dbReference type="GO" id="GO:0005737">
    <property type="term" value="C:cytoplasm"/>
    <property type="evidence" value="ECO:0007669"/>
    <property type="project" value="TreeGrafter"/>
</dbReference>
<evidence type="ECO:0000256" key="14">
    <source>
        <dbReference type="PROSITE-ProRule" id="PRU00175"/>
    </source>
</evidence>
<evidence type="ECO:0000259" key="15">
    <source>
        <dbReference type="PROSITE" id="PS50003"/>
    </source>
</evidence>
<evidence type="ECO:0000256" key="13">
    <source>
        <dbReference type="ARBA" id="ARBA00044508"/>
    </source>
</evidence>
<feature type="domain" description="RWD" evidence="18">
    <location>
        <begin position="997"/>
        <end position="1142"/>
    </location>
</feature>
<keyword evidence="6" id="KW-0479">Metal-binding</keyword>
<dbReference type="InterPro" id="IPR001849">
    <property type="entry name" value="PH_domain"/>
</dbReference>
<sequence>MRFNQKELAFIATRTDIPFDKEDVLWLKEKEGHFWQRNEVYTERWFRLRGNLLFYFKTKDKTSDPVGAIVLERCRVLKDSPTQKKHGFTIVFDEDDTQRYHLRGNSTKDTEEWMEKIKNASYESLRSKLLSLRKQLMEITGKDPLPDFHPLAQQEPLKPGIGQYSSTSTADADETPFLEMCIACHQLISSEEGQLPNAFVEIRTMTPPSTSWSKHAQTEIIEQKIDPYFLTTVVFPEGTVNEMTRLKLAVFDVRDRENEEMSLLGQAMCTMGDILTSVDQKLLLTLTPLDSPDACGTVTVLGWKVDGRKSSKRISQIEEENDMGTRKNSGRSMAMVEHILKRSYRFPTTMRGVVLKVVEMMGESVLTFKIPIQLLKMYIAEEQQKILELHHLGDLNPNWENARQEILDNHFKLICAYKGNLQELVPLQGTFFKPARLRNDKKLAFIPINLHIQRMKVMQDNEGGTLYDMVTVGAPAAHTLKFGQGGLRRLYTTLRKAQQSGGESENKAPVVKQLRVNLEKFKSQLSQHCENVKKAIRSGDVTNLLETMSRLSDKATQLLKFREAPLVVESLASLEKAVPSPKEEDSPTDGDNFWNVQIFTKPSAKCQELSTLVNQSLVMMQSHMESMVQNARPPEGKSWVEVILSEVHDFSRAVDGLVKEIYLGMIFLQLQEEAKHASLLYEIRRRQDIVFSHAVTALVAGFVCKLHTSFSNAVYLKQLVQIGFLAHFESLLTTNGDEMGMLEDVCVSISNLTCVKFKFKLCDREDEIPTLSGNRSYIQVNVSLPPVHFRRLPRDLQEGRLVKVIPVLFTQGINEHATLAERFGDTSLQEKINGDNYSILNFYLEQFKDKFPDAIASRREGDHSVEQLMKSLKSNIESRRGKNVDILLISEEICWRLNGCRFMSCKSAKDRTGMGITLEQCMILKREHNMDSQFFQQALDAMRSEGTRRENTFKNTGIRRYAFNSWQVMALPKLYRPPDEDWNLGLNKMSDGEQQEDELLALASIYDERIFNQSSEEKGGQFNVFLELPKPFKLKIQSRSLPKHSTRKEIEASKNTADAAQNTRNYEILEAEYLPPIVLNFRFPEDYPSSSPPLFTLSCKWLTVFQLSKLCKCLDDIWAEDDGGEVILFRWTQFLLDETLTTLNVGSPFPLQYKRAHAQSNKKRRGDPRAFQDVASHNKLVGAILEYNQQEKERVFCSSYFTCNVCFSEKPGSLCMEFHDCGHVYCVDCLAGYFKVQIEDGAVKALNCPSEKCESQALPSQVKQLVSPELFAKYDRFLLQYSLDGMADIVYCPRPSCQTAVVLESESSMGVCQLCSLAFCAFCKHTYHGVSPCEIKGSDARKLTEEYSAASREDKELLEKRYGKRKLQRLLDEVVSEEWLDANAKQCPCCKASIQKIDGCNKMTCLKCRTYFCWLCMANLPRSNPYQHFNSPGSGCFNRLFEGVDVDEDEDDDDWWL</sequence>
<evidence type="ECO:0000256" key="12">
    <source>
        <dbReference type="ARBA" id="ARBA00023098"/>
    </source>
</evidence>
<dbReference type="CDD" id="cd20354">
    <property type="entry name" value="Rcat_RBR_RNF14"/>
    <property type="match status" value="1"/>
</dbReference>
<dbReference type="InterPro" id="IPR044066">
    <property type="entry name" value="TRIAD_supradom"/>
</dbReference>
<proteinExistence type="inferred from homology"/>
<dbReference type="InterPro" id="IPR047548">
    <property type="entry name" value="Rcat_RBR_RNF14"/>
</dbReference>
<evidence type="ECO:0000256" key="1">
    <source>
        <dbReference type="ARBA" id="ARBA00004847"/>
    </source>
</evidence>
<feature type="domain" description="PH" evidence="15">
    <location>
        <begin position="27"/>
        <end position="122"/>
    </location>
</feature>
<dbReference type="InterPro" id="IPR031128">
    <property type="entry name" value="RNF14_RING-HC_Zfn"/>
</dbReference>
<dbReference type="InterPro" id="IPR013083">
    <property type="entry name" value="Znf_RING/FYVE/PHD"/>
</dbReference>
<comment type="caution">
    <text evidence="20">The sequence shown here is derived from an EMBL/GenBank/DDBJ whole genome shotgun (WGS) entry which is preliminary data.</text>
</comment>
<keyword evidence="8 14" id="KW-0863">Zinc-finger</keyword>
<dbReference type="PROSITE" id="PS50908">
    <property type="entry name" value="RWD"/>
    <property type="match status" value="1"/>
</dbReference>
<dbReference type="SMART" id="SM00233">
    <property type="entry name" value="PH"/>
    <property type="match status" value="1"/>
</dbReference>
<dbReference type="InterPro" id="IPR039034">
    <property type="entry name" value="INPP4"/>
</dbReference>
<dbReference type="Gene3D" id="3.30.40.10">
    <property type="entry name" value="Zinc/RING finger domain, C3HC4 (zinc finger)"/>
    <property type="match status" value="1"/>
</dbReference>
<evidence type="ECO:0000256" key="6">
    <source>
        <dbReference type="ARBA" id="ARBA00022723"/>
    </source>
</evidence>
<feature type="domain" description="RING-type" evidence="19">
    <location>
        <begin position="1199"/>
        <end position="1440"/>
    </location>
</feature>
<dbReference type="CDD" id="cd13258">
    <property type="entry name" value="PH_PLEKHJ1"/>
    <property type="match status" value="1"/>
</dbReference>
<evidence type="ECO:0000259" key="18">
    <source>
        <dbReference type="PROSITE" id="PS50908"/>
    </source>
</evidence>
<dbReference type="CDD" id="cd04048">
    <property type="entry name" value="C2A_Copine"/>
    <property type="match status" value="1"/>
</dbReference>
<dbReference type="EC" id="3.1.3.66" evidence="4"/>
<dbReference type="InterPro" id="IPR000008">
    <property type="entry name" value="C2_dom"/>
</dbReference>
<name>A0AAU9WU59_9CNID</name>
<keyword evidence="21" id="KW-1185">Reference proteome</keyword>
<dbReference type="Gene3D" id="1.20.120.1750">
    <property type="match status" value="1"/>
</dbReference>
<dbReference type="InterPro" id="IPR017907">
    <property type="entry name" value="Znf_RING_CS"/>
</dbReference>
<dbReference type="SUPFAM" id="SSF54495">
    <property type="entry name" value="UBC-like"/>
    <property type="match status" value="1"/>
</dbReference>
<evidence type="ECO:0000259" key="19">
    <source>
        <dbReference type="PROSITE" id="PS51873"/>
    </source>
</evidence>
<evidence type="ECO:0000256" key="7">
    <source>
        <dbReference type="ARBA" id="ARBA00022737"/>
    </source>
</evidence>
<gene>
    <name evidence="20" type="ORF">PMEA_00012316</name>
</gene>
<evidence type="ECO:0000259" key="16">
    <source>
        <dbReference type="PROSITE" id="PS50004"/>
    </source>
</evidence>
<feature type="domain" description="C2" evidence="16">
    <location>
        <begin position="158"/>
        <end position="286"/>
    </location>
</feature>
<dbReference type="CDD" id="cd20341">
    <property type="entry name" value="BRcat_RBR_RNF14"/>
    <property type="match status" value="1"/>
</dbReference>
<evidence type="ECO:0000256" key="11">
    <source>
        <dbReference type="ARBA" id="ARBA00022833"/>
    </source>
</evidence>
<dbReference type="InterPro" id="IPR006575">
    <property type="entry name" value="RWD_dom"/>
</dbReference>
<dbReference type="SUPFAM" id="SSF57850">
    <property type="entry name" value="RING/U-box"/>
    <property type="match status" value="3"/>
</dbReference>
<dbReference type="CDD" id="cd23820">
    <property type="entry name" value="RWD_RNF14"/>
    <property type="match status" value="1"/>
</dbReference>
<keyword evidence="11" id="KW-0862">Zinc</keyword>
<dbReference type="PANTHER" id="PTHR12187">
    <property type="entry name" value="AGAP000124-PA"/>
    <property type="match status" value="1"/>
</dbReference>
<dbReference type="Pfam" id="PF26200">
    <property type="entry name" value="Rcat_RNF216"/>
    <property type="match status" value="1"/>
</dbReference>
<dbReference type="InterPro" id="IPR035892">
    <property type="entry name" value="C2_domain_sf"/>
</dbReference>
<evidence type="ECO:0000256" key="2">
    <source>
        <dbReference type="ARBA" id="ARBA00004906"/>
    </source>
</evidence>
<comment type="similarity">
    <text evidence="13">Belongs to the RBR family. RNF14 subfamily.</text>
</comment>
<keyword evidence="9" id="KW-0833">Ubl conjugation pathway</keyword>
<dbReference type="Pfam" id="PF01485">
    <property type="entry name" value="IBR"/>
    <property type="match status" value="1"/>
</dbReference>
<dbReference type="Pfam" id="PF00169">
    <property type="entry name" value="PH"/>
    <property type="match status" value="1"/>
</dbReference>
<dbReference type="InterPro" id="IPR002867">
    <property type="entry name" value="IBR_dom"/>
</dbReference>
<dbReference type="GO" id="GO:0016740">
    <property type="term" value="F:transferase activity"/>
    <property type="evidence" value="ECO:0007669"/>
    <property type="project" value="UniProtKB-KW"/>
</dbReference>
<dbReference type="Proteomes" id="UP001159428">
    <property type="component" value="Unassembled WGS sequence"/>
</dbReference>
<dbReference type="PROSITE" id="PS00518">
    <property type="entry name" value="ZF_RING_1"/>
    <property type="match status" value="1"/>
</dbReference>
<dbReference type="PROSITE" id="PS50004">
    <property type="entry name" value="C2"/>
    <property type="match status" value="1"/>
</dbReference>